<keyword evidence="3" id="KW-1185">Reference proteome</keyword>
<feature type="transmembrane region" description="Helical" evidence="1">
    <location>
        <begin position="44"/>
        <end position="62"/>
    </location>
</feature>
<reference evidence="2 3" key="1">
    <citation type="submission" date="2018-10" db="EMBL/GenBank/DDBJ databases">
        <title>Dokdonia luteus sp. nov., isolated from sea water.</title>
        <authorList>
            <person name="Zhou L.Y."/>
            <person name="Du Z.J."/>
        </authorList>
    </citation>
    <scope>NUCLEOTIDE SEQUENCE [LARGE SCALE GENOMIC DNA]</scope>
    <source>
        <strain evidence="2 3">SH27</strain>
    </source>
</reference>
<dbReference type="EMBL" id="REFV01000002">
    <property type="protein sequence ID" value="RMB63512.1"/>
    <property type="molecule type" value="Genomic_DNA"/>
</dbReference>
<accession>A0A3M0GLF1</accession>
<dbReference type="AlphaFoldDB" id="A0A3M0GLF1"/>
<feature type="transmembrane region" description="Helical" evidence="1">
    <location>
        <begin position="7"/>
        <end position="24"/>
    </location>
</feature>
<dbReference type="Proteomes" id="UP000281985">
    <property type="component" value="Unassembled WGS sequence"/>
</dbReference>
<keyword evidence="1" id="KW-0812">Transmembrane</keyword>
<proteinExistence type="predicted"/>
<keyword evidence="1" id="KW-0472">Membrane</keyword>
<keyword evidence="1" id="KW-1133">Transmembrane helix</keyword>
<dbReference type="RefSeq" id="WP_121916315.1">
    <property type="nucleotide sequence ID" value="NZ_REFV01000002.1"/>
</dbReference>
<comment type="caution">
    <text evidence="2">The sequence shown here is derived from an EMBL/GenBank/DDBJ whole genome shotgun (WGS) entry which is preliminary data.</text>
</comment>
<name>A0A3M0GLF1_9FLAO</name>
<feature type="transmembrane region" description="Helical" evidence="1">
    <location>
        <begin position="93"/>
        <end position="113"/>
    </location>
</feature>
<evidence type="ECO:0000313" key="2">
    <source>
        <dbReference type="EMBL" id="RMB63512.1"/>
    </source>
</evidence>
<feature type="transmembrane region" description="Helical" evidence="1">
    <location>
        <begin position="69"/>
        <end position="87"/>
    </location>
</feature>
<evidence type="ECO:0000313" key="3">
    <source>
        <dbReference type="Proteomes" id="UP000281985"/>
    </source>
</evidence>
<gene>
    <name evidence="2" type="ORF">EAX61_03760</name>
</gene>
<sequence>MKSILNLGKWLFILPFAVFGFLHFGPTEFTIDYIPDYLPFKVFWIYFSGACLIAFSFSAAFAKADKLAAVLLALELIIFVVMIHIPKAVEGDFVQFIGIFRDTAMAGAALMYAKYVAKDQRFIK</sequence>
<evidence type="ECO:0000256" key="1">
    <source>
        <dbReference type="SAM" id="Phobius"/>
    </source>
</evidence>
<organism evidence="2 3">
    <name type="scientific">Dokdonia sinensis</name>
    <dbReference type="NCBI Taxonomy" id="2479847"/>
    <lineage>
        <taxon>Bacteria</taxon>
        <taxon>Pseudomonadati</taxon>
        <taxon>Bacteroidota</taxon>
        <taxon>Flavobacteriia</taxon>
        <taxon>Flavobacteriales</taxon>
        <taxon>Flavobacteriaceae</taxon>
        <taxon>Dokdonia</taxon>
    </lineage>
</organism>
<dbReference type="OrthoDB" id="794760at2"/>
<protein>
    <submittedName>
        <fullName evidence="2">DoxX family protein</fullName>
    </submittedName>
</protein>